<organism evidence="2 3">
    <name type="scientific">Xanthomonas albilineans (strain GPE PC73 / CFBP 7063)</name>
    <dbReference type="NCBI Taxonomy" id="380358"/>
    <lineage>
        <taxon>Bacteria</taxon>
        <taxon>Pseudomonadati</taxon>
        <taxon>Pseudomonadota</taxon>
        <taxon>Gammaproteobacteria</taxon>
        <taxon>Lysobacterales</taxon>
        <taxon>Lysobacteraceae</taxon>
        <taxon>Xanthomonas</taxon>
    </lineage>
</organism>
<keyword evidence="1" id="KW-0472">Membrane</keyword>
<dbReference type="AlphaFoldDB" id="D2UCW9"/>
<protein>
    <submittedName>
        <fullName evidence="2">Probable type iv pilin pile protein</fullName>
    </submittedName>
</protein>
<dbReference type="RefSeq" id="WP_012915799.1">
    <property type="nucleotide sequence ID" value="NC_013722.1"/>
</dbReference>
<dbReference type="GeneID" id="57876594"/>
<dbReference type="EMBL" id="FP565176">
    <property type="protein sequence ID" value="CBA15795.1"/>
    <property type="molecule type" value="Genomic_DNA"/>
</dbReference>
<evidence type="ECO:0000313" key="2">
    <source>
        <dbReference type="EMBL" id="CBA15795.1"/>
    </source>
</evidence>
<dbReference type="PROSITE" id="PS00409">
    <property type="entry name" value="PROKAR_NTER_METHYL"/>
    <property type="match status" value="1"/>
</dbReference>
<evidence type="ECO:0000256" key="1">
    <source>
        <dbReference type="SAM" id="Phobius"/>
    </source>
</evidence>
<keyword evidence="1" id="KW-0812">Transmembrane</keyword>
<feature type="transmembrane region" description="Helical" evidence="1">
    <location>
        <begin position="20"/>
        <end position="38"/>
    </location>
</feature>
<keyword evidence="3" id="KW-1185">Reference proteome</keyword>
<dbReference type="PANTHER" id="PTHR30093:SF47">
    <property type="entry name" value="TYPE IV PILUS NON-CORE MINOR PILIN PILE"/>
    <property type="match status" value="1"/>
</dbReference>
<dbReference type="Pfam" id="PF07963">
    <property type="entry name" value="N_methyl"/>
    <property type="match status" value="1"/>
</dbReference>
<dbReference type="SUPFAM" id="SSF54523">
    <property type="entry name" value="Pili subunits"/>
    <property type="match status" value="1"/>
</dbReference>
<dbReference type="NCBIfam" id="TIGR02532">
    <property type="entry name" value="IV_pilin_GFxxxE"/>
    <property type="match status" value="1"/>
</dbReference>
<keyword evidence="1" id="KW-1133">Transmembrane helix</keyword>
<dbReference type="STRING" id="380358.XALC_1286"/>
<gene>
    <name evidence="2" type="primary">pilE</name>
    <name evidence="2" type="ordered locus">XALc_1286</name>
</gene>
<accession>D2UCW9</accession>
<dbReference type="PATRIC" id="fig|29447.3.peg.1278"/>
<evidence type="ECO:0000313" key="3">
    <source>
        <dbReference type="Proteomes" id="UP000001890"/>
    </source>
</evidence>
<dbReference type="PANTHER" id="PTHR30093">
    <property type="entry name" value="GENERAL SECRETION PATHWAY PROTEIN G"/>
    <property type="match status" value="1"/>
</dbReference>
<dbReference type="InterPro" id="IPR031982">
    <property type="entry name" value="PilE-like"/>
</dbReference>
<dbReference type="OrthoDB" id="5296638at2"/>
<dbReference type="Pfam" id="PF16732">
    <property type="entry name" value="ComP_DUS"/>
    <property type="match status" value="1"/>
</dbReference>
<dbReference type="InterPro" id="IPR045584">
    <property type="entry name" value="Pilin-like"/>
</dbReference>
<sequence>MRQFSLPARRRQSGFTLIELMIVVAIVGILAGIAFASYKWAIVKSRRSAAEVCLQQTAQLMERYYTANMTYQKAPAPANACPDLNNFYTFDYSVQPTATVFALSATPTQLQNDTKCGVLGLDQTGARTASLAANPADCW</sequence>
<name>D2UCW9_XANAP</name>
<dbReference type="InterPro" id="IPR012902">
    <property type="entry name" value="N_methyl_site"/>
</dbReference>
<dbReference type="GO" id="GO:0043683">
    <property type="term" value="P:type IV pilus assembly"/>
    <property type="evidence" value="ECO:0007669"/>
    <property type="project" value="InterPro"/>
</dbReference>
<dbReference type="KEGG" id="xal:XALC_1286"/>
<dbReference type="eggNOG" id="COG4968">
    <property type="taxonomic scope" value="Bacteria"/>
</dbReference>
<dbReference type="Gene3D" id="3.30.700.10">
    <property type="entry name" value="Glycoprotein, Type 4 Pilin"/>
    <property type="match status" value="1"/>
</dbReference>
<dbReference type="Proteomes" id="UP000001890">
    <property type="component" value="Chromosome"/>
</dbReference>
<proteinExistence type="predicted"/>
<reference evidence="2 3" key="1">
    <citation type="journal article" date="2009" name="BMC Genomics">
        <title>The complete genome sequence of Xanthomonas albilineans provides new insights into the reductive genome evolution of the xylem-limited Xanthomonadaceae.</title>
        <authorList>
            <person name="Pieretti I."/>
            <person name="Royer M."/>
            <person name="Barbe V."/>
            <person name="Carrere S."/>
            <person name="Koebnik R."/>
            <person name="Cociancich S."/>
            <person name="Couloux A."/>
            <person name="Darrasse A."/>
            <person name="Gouzy J."/>
            <person name="Jacques M.A."/>
            <person name="Lauber E."/>
            <person name="Manceau C."/>
            <person name="Mangenot S."/>
            <person name="Poussier S."/>
            <person name="Segurens B."/>
            <person name="Szurek B."/>
            <person name="Verdier V."/>
            <person name="Arlat M."/>
            <person name="Rott P."/>
        </authorList>
    </citation>
    <scope>NUCLEOTIDE SEQUENCE [LARGE SCALE GENOMIC DNA]</scope>
    <source>
        <strain evidence="3">GPE PC73 / CFBP 7063</strain>
    </source>
</reference>